<accession>A0ABQ3HG33</accession>
<dbReference type="InterPro" id="IPR036291">
    <property type="entry name" value="NAD(P)-bd_dom_sf"/>
</dbReference>
<dbReference type="Pfam" id="PF01370">
    <property type="entry name" value="Epimerase"/>
    <property type="match status" value="1"/>
</dbReference>
<evidence type="ECO:0000313" key="3">
    <source>
        <dbReference type="Proteomes" id="UP000597341"/>
    </source>
</evidence>
<gene>
    <name evidence="2" type="ORF">GCM10011376_02940</name>
</gene>
<evidence type="ECO:0000259" key="1">
    <source>
        <dbReference type="Pfam" id="PF01370"/>
    </source>
</evidence>
<dbReference type="Proteomes" id="UP000597341">
    <property type="component" value="Unassembled WGS sequence"/>
</dbReference>
<sequence>MKLLVLGGTRFLSREVAARAVARGWDVTCACRGTSGPVPEGATHLPWDRSDDPPAEVADGGWDAVVDVARLPSQVRRAVAATASAHWVFVSTVSVYADNGSSAMEPLLDPIDDDVDLAVDPEAYGGMKVACERAVQETAESWMVARPGLIVGPGDPTGRFAYWPQRLARGGEVLAPGSPDDVVQVIDVRDLADWLLDLAASRTTGTYDAVGRPVALGELLAHTAAGVGADYPRLTWVDQDFLEAQGVAHWAGEGSLPLWLPRPAYDGMLAHDPGPAVAAGLRLRPLAETAPACLDSPVTALTPEREAEVLAAWHAR</sequence>
<dbReference type="SUPFAM" id="SSF51735">
    <property type="entry name" value="NAD(P)-binding Rossmann-fold domains"/>
    <property type="match status" value="1"/>
</dbReference>
<feature type="domain" description="NAD-dependent epimerase/dehydratase" evidence="1">
    <location>
        <begin position="76"/>
        <end position="200"/>
    </location>
</feature>
<dbReference type="InterPro" id="IPR001509">
    <property type="entry name" value="Epimerase_deHydtase"/>
</dbReference>
<dbReference type="Gene3D" id="3.40.50.720">
    <property type="entry name" value="NAD(P)-binding Rossmann-like Domain"/>
    <property type="match status" value="1"/>
</dbReference>
<keyword evidence="3" id="KW-1185">Reference proteome</keyword>
<proteinExistence type="predicted"/>
<name>A0ABQ3HG33_9ACTN</name>
<reference evidence="3" key="1">
    <citation type="journal article" date="2019" name="Int. J. Syst. Evol. Microbiol.">
        <title>The Global Catalogue of Microorganisms (GCM) 10K type strain sequencing project: providing services to taxonomists for standard genome sequencing and annotation.</title>
        <authorList>
            <consortium name="The Broad Institute Genomics Platform"/>
            <consortium name="The Broad Institute Genome Sequencing Center for Infectious Disease"/>
            <person name="Wu L."/>
            <person name="Ma J."/>
        </authorList>
    </citation>
    <scope>NUCLEOTIDE SEQUENCE [LARGE SCALE GENOMIC DNA]</scope>
    <source>
        <strain evidence="3">CGMCC 1.12791</strain>
    </source>
</reference>
<organism evidence="2 3">
    <name type="scientific">Nocardioides flavus</name>
    <name type="common">ex Wang et al. 2016</name>
    <dbReference type="NCBI Taxonomy" id="2058780"/>
    <lineage>
        <taxon>Bacteria</taxon>
        <taxon>Bacillati</taxon>
        <taxon>Actinomycetota</taxon>
        <taxon>Actinomycetes</taxon>
        <taxon>Propionibacteriales</taxon>
        <taxon>Nocardioidaceae</taxon>
        <taxon>Nocardioides</taxon>
    </lineage>
</organism>
<protein>
    <submittedName>
        <fullName evidence="2">Reductase</fullName>
    </submittedName>
</protein>
<evidence type="ECO:0000313" key="2">
    <source>
        <dbReference type="EMBL" id="GHE15316.1"/>
    </source>
</evidence>
<dbReference type="RefSeq" id="WP_191277582.1">
    <property type="nucleotide sequence ID" value="NZ_BNAD01000001.1"/>
</dbReference>
<comment type="caution">
    <text evidence="2">The sequence shown here is derived from an EMBL/GenBank/DDBJ whole genome shotgun (WGS) entry which is preliminary data.</text>
</comment>
<dbReference type="EMBL" id="BNAD01000001">
    <property type="protein sequence ID" value="GHE15316.1"/>
    <property type="molecule type" value="Genomic_DNA"/>
</dbReference>